<dbReference type="EMBL" id="AC155889">
    <property type="protein sequence ID" value="ABN08287.1"/>
    <property type="molecule type" value="Genomic_DNA"/>
</dbReference>
<reference evidence="4" key="2">
    <citation type="submission" date="2007-03" db="EMBL/GenBank/DDBJ databases">
        <authorList>
            <consortium name="The International Medicago Genome Annotation Group"/>
        </authorList>
    </citation>
    <scope>NUCLEOTIDE SEQUENCE</scope>
</reference>
<dbReference type="SMR" id="A2Q3T7"/>
<protein>
    <submittedName>
        <fullName evidence="4 5">2OG-Fe(II) oxygenase</fullName>
    </submittedName>
    <submittedName>
        <fullName evidence="6">Putative oxoglutarate/iron-dependent dioxygenase, alpha-ketoglutarate-dependent dioxygenase AlkB</fullName>
    </submittedName>
</protein>
<evidence type="ECO:0000259" key="3">
    <source>
        <dbReference type="PROSITE" id="PS51471"/>
    </source>
</evidence>
<dbReference type="GO" id="GO:0003729">
    <property type="term" value="F:mRNA binding"/>
    <property type="evidence" value="ECO:0007669"/>
    <property type="project" value="InterPro"/>
</dbReference>
<dbReference type="AlphaFoldDB" id="A2Q3T7"/>
<reference evidence="4" key="1">
    <citation type="submission" date="2005-01" db="EMBL/GenBank/DDBJ databases">
        <authorList>
            <person name="Town C.D."/>
        </authorList>
    </citation>
    <scope>NUCLEOTIDE SEQUENCE</scope>
</reference>
<dbReference type="EMBL" id="PSQE01000002">
    <property type="protein sequence ID" value="RHN71535.1"/>
    <property type="molecule type" value="Genomic_DNA"/>
</dbReference>
<feature type="domain" description="Fe2OG dioxygenase" evidence="3">
    <location>
        <begin position="311"/>
        <end position="408"/>
    </location>
</feature>
<dbReference type="Gramene" id="rna7146">
    <property type="protein sequence ID" value="RHN71535.1"/>
    <property type="gene ID" value="gene7146"/>
</dbReference>
<name>A2Q3T7_MEDTR</name>
<dbReference type="HOGENOM" id="CLU_016191_2_0_1"/>
<evidence type="ECO:0000313" key="4">
    <source>
        <dbReference type="EMBL" id="ABN08287.1"/>
    </source>
</evidence>
<proteinExistence type="inferred from homology"/>
<feature type="compositionally biased region" description="Basic and acidic residues" evidence="2">
    <location>
        <begin position="432"/>
        <end position="444"/>
    </location>
</feature>
<dbReference type="Pfam" id="PF13532">
    <property type="entry name" value="2OG-FeII_Oxy_2"/>
    <property type="match status" value="1"/>
</dbReference>
<evidence type="ECO:0000313" key="9">
    <source>
        <dbReference type="Proteomes" id="UP000265566"/>
    </source>
</evidence>
<evidence type="ECO:0000313" key="7">
    <source>
        <dbReference type="EnsemblPlants" id="AES63290"/>
    </source>
</evidence>
<dbReference type="SUPFAM" id="SSF51197">
    <property type="entry name" value="Clavaminate synthase-like"/>
    <property type="match status" value="1"/>
</dbReference>
<reference evidence="5 8" key="3">
    <citation type="journal article" date="2011" name="Nature">
        <title>The Medicago genome provides insight into the evolution of rhizobial symbioses.</title>
        <authorList>
            <person name="Young N.D."/>
            <person name="Debelle F."/>
            <person name="Oldroyd G.E."/>
            <person name="Geurts R."/>
            <person name="Cannon S.B."/>
            <person name="Udvardi M.K."/>
            <person name="Benedito V.A."/>
            <person name="Mayer K.F."/>
            <person name="Gouzy J."/>
            <person name="Schoof H."/>
            <person name="Van de Peer Y."/>
            <person name="Proost S."/>
            <person name="Cook D.R."/>
            <person name="Meyers B.C."/>
            <person name="Spannagl M."/>
            <person name="Cheung F."/>
            <person name="De Mita S."/>
            <person name="Krishnakumar V."/>
            <person name="Gundlach H."/>
            <person name="Zhou S."/>
            <person name="Mudge J."/>
            <person name="Bharti A.K."/>
            <person name="Murray J.D."/>
            <person name="Naoumkina M.A."/>
            <person name="Rosen B."/>
            <person name="Silverstein K.A."/>
            <person name="Tang H."/>
            <person name="Rombauts S."/>
            <person name="Zhao P.X."/>
            <person name="Zhou P."/>
            <person name="Barbe V."/>
            <person name="Bardou P."/>
            <person name="Bechner M."/>
            <person name="Bellec A."/>
            <person name="Berger A."/>
            <person name="Berges H."/>
            <person name="Bidwell S."/>
            <person name="Bisseling T."/>
            <person name="Choisne N."/>
            <person name="Couloux A."/>
            <person name="Denny R."/>
            <person name="Deshpande S."/>
            <person name="Dai X."/>
            <person name="Doyle J.J."/>
            <person name="Dudez A.M."/>
            <person name="Farmer A.D."/>
            <person name="Fouteau S."/>
            <person name="Franken C."/>
            <person name="Gibelin C."/>
            <person name="Gish J."/>
            <person name="Goldstein S."/>
            <person name="Gonzalez A.J."/>
            <person name="Green P.J."/>
            <person name="Hallab A."/>
            <person name="Hartog M."/>
            <person name="Hua A."/>
            <person name="Humphray S.J."/>
            <person name="Jeong D.H."/>
            <person name="Jing Y."/>
            <person name="Jocker A."/>
            <person name="Kenton S.M."/>
            <person name="Kim D.J."/>
            <person name="Klee K."/>
            <person name="Lai H."/>
            <person name="Lang C."/>
            <person name="Lin S."/>
            <person name="Macmil S.L."/>
            <person name="Magdelenat G."/>
            <person name="Matthews L."/>
            <person name="McCorrison J."/>
            <person name="Monaghan E.L."/>
            <person name="Mun J.H."/>
            <person name="Najar F.Z."/>
            <person name="Nicholson C."/>
            <person name="Noirot C."/>
            <person name="O'Bleness M."/>
            <person name="Paule C.R."/>
            <person name="Poulain J."/>
            <person name="Prion F."/>
            <person name="Qin B."/>
            <person name="Qu C."/>
            <person name="Retzel E.F."/>
            <person name="Riddle C."/>
            <person name="Sallet E."/>
            <person name="Samain S."/>
            <person name="Samson N."/>
            <person name="Sanders I."/>
            <person name="Saurat O."/>
            <person name="Scarpelli C."/>
            <person name="Schiex T."/>
            <person name="Segurens B."/>
            <person name="Severin A.J."/>
            <person name="Sherrier D.J."/>
            <person name="Shi R."/>
            <person name="Sims S."/>
            <person name="Singer S.R."/>
            <person name="Sinharoy S."/>
            <person name="Sterck L."/>
            <person name="Viollet A."/>
            <person name="Wang B.B."/>
            <person name="Wang K."/>
            <person name="Wang M."/>
            <person name="Wang X."/>
            <person name="Warfsmann J."/>
            <person name="Weissenbach J."/>
            <person name="White D.D."/>
            <person name="White J.D."/>
            <person name="Wiley G.B."/>
            <person name="Wincker P."/>
            <person name="Xing Y."/>
            <person name="Yang L."/>
            <person name="Yao Z."/>
            <person name="Ying F."/>
            <person name="Zhai J."/>
            <person name="Zhou L."/>
            <person name="Zuber A."/>
            <person name="Denarie J."/>
            <person name="Dixon R.A."/>
            <person name="May G.D."/>
            <person name="Schwartz D.C."/>
            <person name="Rogers J."/>
            <person name="Quetier F."/>
            <person name="Town C.D."/>
            <person name="Roe B.A."/>
        </authorList>
    </citation>
    <scope>NUCLEOTIDE SEQUENCE [LARGE SCALE GENOMIC DNA]</scope>
    <source>
        <strain evidence="5">A17</strain>
        <strain evidence="7 8">cv. Jemalong A17</strain>
    </source>
</reference>
<dbReference type="eggNOG" id="KOG4176">
    <property type="taxonomic scope" value="Eukaryota"/>
</dbReference>
<dbReference type="OMA" id="RMVRWNI"/>
<dbReference type="PANTHER" id="PTHR31447:SF1">
    <property type="entry name" value="OS06G0138200 PROTEIN"/>
    <property type="match status" value="1"/>
</dbReference>
<reference evidence="5 8" key="4">
    <citation type="journal article" date="2014" name="BMC Genomics">
        <title>An improved genome release (version Mt4.0) for the model legume Medicago truncatula.</title>
        <authorList>
            <person name="Tang H."/>
            <person name="Krishnakumar V."/>
            <person name="Bidwell S."/>
            <person name="Rosen B."/>
            <person name="Chan A."/>
            <person name="Zhou S."/>
            <person name="Gentzbittel L."/>
            <person name="Childs K.L."/>
            <person name="Yandell M."/>
            <person name="Gundlach H."/>
            <person name="Mayer K.F."/>
            <person name="Schwartz D.C."/>
            <person name="Town C.D."/>
        </authorList>
    </citation>
    <scope>GENOME REANNOTATION</scope>
    <source>
        <strain evidence="7 8">cv. Jemalong A17</strain>
    </source>
</reference>
<evidence type="ECO:0000313" key="8">
    <source>
        <dbReference type="Proteomes" id="UP000002051"/>
    </source>
</evidence>
<reference evidence="9" key="6">
    <citation type="journal article" date="2018" name="Nat. Plants">
        <title>Whole-genome landscape of Medicago truncatula symbiotic genes.</title>
        <authorList>
            <person name="Pecrix Y."/>
            <person name="Staton S.E."/>
            <person name="Sallet E."/>
            <person name="Lelandais-Briere C."/>
            <person name="Moreau S."/>
            <person name="Carrere S."/>
            <person name="Blein T."/>
            <person name="Jardinaud M.F."/>
            <person name="Latrasse D."/>
            <person name="Zouine M."/>
            <person name="Zahm M."/>
            <person name="Kreplak J."/>
            <person name="Mayjonade B."/>
            <person name="Satge C."/>
            <person name="Perez M."/>
            <person name="Cauet S."/>
            <person name="Marande W."/>
            <person name="Chantry-Darmon C."/>
            <person name="Lopez-Roques C."/>
            <person name="Bouchez O."/>
            <person name="Berard A."/>
            <person name="Debelle F."/>
            <person name="Munos S."/>
            <person name="Bendahmane A."/>
            <person name="Berges H."/>
            <person name="Niebel A."/>
            <person name="Buitink J."/>
            <person name="Frugier F."/>
            <person name="Benhamed M."/>
            <person name="Crespi M."/>
            <person name="Gouzy J."/>
            <person name="Gamas P."/>
        </authorList>
    </citation>
    <scope>NUCLEOTIDE SEQUENCE [LARGE SCALE GENOMIC DNA]</scope>
    <source>
        <strain evidence="9">cv. Jemalong A17</strain>
    </source>
</reference>
<gene>
    <name evidence="5" type="ordered locus">MTR_2g007120</name>
    <name evidence="4" type="ORF">MtrDRAFT_AC155889g13v2</name>
    <name evidence="6" type="ORF">MtrunA17_Chr2g0277921</name>
</gene>
<dbReference type="InterPro" id="IPR005123">
    <property type="entry name" value="Oxoglu/Fe-dep_dioxygenase_dom"/>
</dbReference>
<feature type="region of interest" description="Disordered" evidence="2">
    <location>
        <begin position="79"/>
        <end position="99"/>
    </location>
</feature>
<dbReference type="GO" id="GO:0006402">
    <property type="term" value="P:mRNA catabolic process"/>
    <property type="evidence" value="ECO:0007669"/>
    <property type="project" value="InterPro"/>
</dbReference>
<evidence type="ECO:0000256" key="2">
    <source>
        <dbReference type="SAM" id="MobiDB-lite"/>
    </source>
</evidence>
<dbReference type="GO" id="GO:0032451">
    <property type="term" value="F:demethylase activity"/>
    <property type="evidence" value="ECO:0007669"/>
    <property type="project" value="InterPro"/>
</dbReference>
<dbReference type="InterPro" id="IPR027450">
    <property type="entry name" value="AlkB-like"/>
</dbReference>
<sequence length="497" mass="56710">MELLSSLTKEEILEVLSHGLCHQCETLGHDRIRRTLHKRKRGETWYHGEGWEDIGDEIYMSMNGNGSNSESLNTRVRKKGKSPINSSLKHDSTLDENVGKHGENLYPGGDLKDIGGAIHMNGNASLAKSLNKRIRIVYNPRNSLQKHDSTLTSDTELLLNDGTVDVSSSKNELSEEQKEHIRYNSEIQCKKDFTFIERINGRDINLLQGLELHTDVFNATEQDEIVEYIYGLQRRGQQGRLRDRTYSKPRKWMRGKGRETLQFGCCYNYAVDKYGNPPGICRTEEVDPLPDVFKQMIKRMVRWNIIPPTCVPDSCIVNIYDVGDCIPPHIDHHDFVRPFYSVSFLNEAKILFGSNLKEIQPGEFSGPASISLPLGSVFVLNGNGADIAKHCIPSVSSKRISITFRKMDERKLPYKYPPDPELVGIKSLSDSHLNKPDRNSETQVKKAGSVQSKPNPVLKTRHESSFHIKDEYPQTFYGNFSNFRKLKDSEFERTERH</sequence>
<dbReference type="PaxDb" id="3880-AES63290"/>
<reference evidence="7" key="5">
    <citation type="submission" date="2015-04" db="UniProtKB">
        <authorList>
            <consortium name="EnsemblPlants"/>
        </authorList>
    </citation>
    <scope>IDENTIFICATION</scope>
    <source>
        <strain evidence="7">cv. Jemalong A17</strain>
    </source>
</reference>
<dbReference type="GO" id="GO:0051213">
    <property type="term" value="F:dioxygenase activity"/>
    <property type="evidence" value="ECO:0007669"/>
    <property type="project" value="UniProtKB-KW"/>
</dbReference>
<dbReference type="EMBL" id="CM001218">
    <property type="protein sequence ID" value="AES63290.1"/>
    <property type="molecule type" value="Genomic_DNA"/>
</dbReference>
<dbReference type="PROSITE" id="PS51471">
    <property type="entry name" value="FE2OG_OXY"/>
    <property type="match status" value="1"/>
</dbReference>
<dbReference type="Proteomes" id="UP000265566">
    <property type="component" value="Chromosome 2"/>
</dbReference>
<dbReference type="Gene3D" id="2.60.120.590">
    <property type="entry name" value="Alpha-ketoglutarate-dependent dioxygenase AlkB-like"/>
    <property type="match status" value="1"/>
</dbReference>
<dbReference type="STRING" id="3880.A2Q3T7"/>
<organism evidence="4">
    <name type="scientific">Medicago truncatula</name>
    <name type="common">Barrel medic</name>
    <name type="synonym">Medicago tribuloides</name>
    <dbReference type="NCBI Taxonomy" id="3880"/>
    <lineage>
        <taxon>Eukaryota</taxon>
        <taxon>Viridiplantae</taxon>
        <taxon>Streptophyta</taxon>
        <taxon>Embryophyta</taxon>
        <taxon>Tracheophyta</taxon>
        <taxon>Spermatophyta</taxon>
        <taxon>Magnoliopsida</taxon>
        <taxon>eudicotyledons</taxon>
        <taxon>Gunneridae</taxon>
        <taxon>Pentapetalae</taxon>
        <taxon>rosids</taxon>
        <taxon>fabids</taxon>
        <taxon>Fabales</taxon>
        <taxon>Fabaceae</taxon>
        <taxon>Papilionoideae</taxon>
        <taxon>50 kb inversion clade</taxon>
        <taxon>NPAAA clade</taxon>
        <taxon>Hologalegina</taxon>
        <taxon>IRL clade</taxon>
        <taxon>Trifolieae</taxon>
        <taxon>Medicago</taxon>
    </lineage>
</organism>
<keyword evidence="8" id="KW-1185">Reference proteome</keyword>
<dbReference type="PANTHER" id="PTHR31447">
    <property type="entry name" value="HYDROXYPROLINE-RICH GLYCOPROTEIN FAMILY PROTEIN-RELATED"/>
    <property type="match status" value="1"/>
</dbReference>
<accession>A2Q3T7</accession>
<evidence type="ECO:0000256" key="1">
    <source>
        <dbReference type="ARBA" id="ARBA00007879"/>
    </source>
</evidence>
<evidence type="ECO:0000313" key="6">
    <source>
        <dbReference type="EMBL" id="RHN71535.1"/>
    </source>
</evidence>
<dbReference type="InterPro" id="IPR044842">
    <property type="entry name" value="ALKBH9B/ALKBH10B-like"/>
</dbReference>
<feature type="compositionally biased region" description="Basic and acidic residues" evidence="2">
    <location>
        <begin position="88"/>
        <end position="99"/>
    </location>
</feature>
<dbReference type="InterPro" id="IPR037151">
    <property type="entry name" value="AlkB-like_sf"/>
</dbReference>
<comment type="similarity">
    <text evidence="1">Belongs to the alkB family.</text>
</comment>
<keyword evidence="6" id="KW-0560">Oxidoreductase</keyword>
<dbReference type="Proteomes" id="UP000002051">
    <property type="component" value="Chromosome 2"/>
</dbReference>
<keyword evidence="6" id="KW-0223">Dioxygenase</keyword>
<evidence type="ECO:0000313" key="5">
    <source>
        <dbReference type="EMBL" id="AES63290.1"/>
    </source>
</evidence>
<reference evidence="6" key="7">
    <citation type="journal article" date="2018" name="Nat. Plants">
        <title>Whole-genome landscape of Medicago truncatula symbiotic genes.</title>
        <authorList>
            <person name="Pecrix Y."/>
            <person name="Gamas P."/>
            <person name="Carrere S."/>
        </authorList>
    </citation>
    <scope>NUCLEOTIDE SEQUENCE</scope>
    <source>
        <tissue evidence="6">Leaves</tissue>
    </source>
</reference>
<dbReference type="EnsemblPlants" id="AES63290">
    <property type="protein sequence ID" value="AES63290"/>
    <property type="gene ID" value="MTR_2g007120"/>
</dbReference>
<feature type="region of interest" description="Disordered" evidence="2">
    <location>
        <begin position="429"/>
        <end position="464"/>
    </location>
</feature>